<protein>
    <recommendedName>
        <fullName evidence="14">Peptide hydrolase</fullName>
        <ecNumber evidence="14">3.4.-.-</ecNumber>
    </recommendedName>
</protein>
<evidence type="ECO:0000256" key="6">
    <source>
        <dbReference type="ARBA" id="ARBA00022729"/>
    </source>
</evidence>
<dbReference type="EMBL" id="CABFNQ020000553">
    <property type="protein sequence ID" value="CAH0019277.1"/>
    <property type="molecule type" value="Genomic_DNA"/>
</dbReference>
<sequence length="436" mass="46593">MAAASRPTVGEAGWSLLPLVTPSEVKTHPVRDRNPPRPYREHITIILPPSQPFPTNIYTMVQFATIAVALLAGAGQALSAAVESRPGSLPSRRDMLLRDEGLRLVKTSEDDPGTWMTEEEKFDKLISKKIGFMDITETIELESFGLDSAAKIAAVAYPSGPSHQTEANALIANAKQSNLETWANGLANIYNRYYRGSYAATSAAWMLSAVQSAASSNSNIKVSQFSHSYSQPSVIAKLPGTSSSVVIVSAHYDSVGSSTSGRAPGADDNASGVVVVLEALRVLAAAGYAPKNTLEFHFYSGEEGGLLGSRDIFNNYASNSVDVLAVVNQDMTGYSPNNVIAVYTDYVNTALTNFVKTLVPVYSSLPLSLDKCGYGCSDHASANSAGFPSAYVCDENMADSSPYIHSSQDTIATLSFPHILEHAKFTIGFLVEGSYF</sequence>
<comment type="subunit">
    <text evidence="2">Monomer.</text>
</comment>
<evidence type="ECO:0000256" key="14">
    <source>
        <dbReference type="RuleBase" id="RU361240"/>
    </source>
</evidence>
<dbReference type="InterPro" id="IPR045175">
    <property type="entry name" value="M28_fam"/>
</dbReference>
<name>A0A9N9V9L0_9HYPO</name>
<dbReference type="PANTHER" id="PTHR12147:SF56">
    <property type="entry name" value="AMINOPEPTIDASE YDR415C-RELATED"/>
    <property type="match status" value="1"/>
</dbReference>
<evidence type="ECO:0000256" key="5">
    <source>
        <dbReference type="ARBA" id="ARBA00022723"/>
    </source>
</evidence>
<dbReference type="GO" id="GO:0006508">
    <property type="term" value="P:proteolysis"/>
    <property type="evidence" value="ECO:0007669"/>
    <property type="project" value="UniProtKB-KW"/>
</dbReference>
<reference evidence="16" key="1">
    <citation type="submission" date="2021-10" db="EMBL/GenBank/DDBJ databases">
        <authorList>
            <person name="Piombo E."/>
        </authorList>
    </citation>
    <scope>NUCLEOTIDE SEQUENCE</scope>
</reference>
<dbReference type="GO" id="GO:0046872">
    <property type="term" value="F:metal ion binding"/>
    <property type="evidence" value="ECO:0007669"/>
    <property type="project" value="UniProtKB-KW"/>
</dbReference>
<dbReference type="GO" id="GO:0008235">
    <property type="term" value="F:metalloexopeptidase activity"/>
    <property type="evidence" value="ECO:0007669"/>
    <property type="project" value="InterPro"/>
</dbReference>
<dbReference type="AlphaFoldDB" id="A0A9N9V9L0"/>
<evidence type="ECO:0000256" key="3">
    <source>
        <dbReference type="ARBA" id="ARBA00022438"/>
    </source>
</evidence>
<keyword evidence="9" id="KW-0865">Zymogen</keyword>
<proteinExistence type="inferred from homology"/>
<comment type="cofactor">
    <cofactor evidence="1">
        <name>Zn(2+)</name>
        <dbReference type="ChEBI" id="CHEBI:29105"/>
    </cofactor>
</comment>
<evidence type="ECO:0000256" key="12">
    <source>
        <dbReference type="ARBA" id="ARBA00043843"/>
    </source>
</evidence>
<keyword evidence="3" id="KW-0031">Aminopeptidase</keyword>
<evidence type="ECO:0000256" key="11">
    <source>
        <dbReference type="ARBA" id="ARBA00023180"/>
    </source>
</evidence>
<evidence type="ECO:0000313" key="16">
    <source>
        <dbReference type="EMBL" id="CAH0019277.1"/>
    </source>
</evidence>
<evidence type="ECO:0000313" key="17">
    <source>
        <dbReference type="Proteomes" id="UP000696573"/>
    </source>
</evidence>
<comment type="similarity">
    <text evidence="13">Belongs to the peptidase M28 family. M28E subfamily.</text>
</comment>
<evidence type="ECO:0000256" key="4">
    <source>
        <dbReference type="ARBA" id="ARBA00022670"/>
    </source>
</evidence>
<accession>A0A9N9V9L0</accession>
<keyword evidence="8 14" id="KW-0862">Zinc</keyword>
<evidence type="ECO:0000256" key="7">
    <source>
        <dbReference type="ARBA" id="ARBA00022801"/>
    </source>
</evidence>
<keyword evidence="4 14" id="KW-0645">Protease</keyword>
<gene>
    <name evidence="16" type="ORF">CRHIZ90672A_00012429</name>
</gene>
<evidence type="ECO:0000256" key="13">
    <source>
        <dbReference type="ARBA" id="ARBA00043962"/>
    </source>
</evidence>
<organism evidence="16 17">
    <name type="scientific">Clonostachys rhizophaga</name>
    <dbReference type="NCBI Taxonomy" id="160324"/>
    <lineage>
        <taxon>Eukaryota</taxon>
        <taxon>Fungi</taxon>
        <taxon>Dikarya</taxon>
        <taxon>Ascomycota</taxon>
        <taxon>Pezizomycotina</taxon>
        <taxon>Sordariomycetes</taxon>
        <taxon>Hypocreomycetidae</taxon>
        <taxon>Hypocreales</taxon>
        <taxon>Bionectriaceae</taxon>
        <taxon>Clonostachys</taxon>
    </lineage>
</organism>
<evidence type="ECO:0000256" key="2">
    <source>
        <dbReference type="ARBA" id="ARBA00011245"/>
    </source>
</evidence>
<dbReference type="InterPro" id="IPR007484">
    <property type="entry name" value="Peptidase_M28"/>
</dbReference>
<dbReference type="EC" id="3.4.-.-" evidence="14"/>
<keyword evidence="10" id="KW-1015">Disulfide bond</keyword>
<keyword evidence="7 14" id="KW-0378">Hydrolase</keyword>
<comment type="function">
    <text evidence="12">Extracellular aminopeptidase that allows assimilation of proteinaceous substrates.</text>
</comment>
<keyword evidence="11" id="KW-0325">Glycoprotein</keyword>
<dbReference type="OrthoDB" id="2214at2759"/>
<feature type="domain" description="Peptidase M28" evidence="15">
    <location>
        <begin position="234"/>
        <end position="424"/>
    </location>
</feature>
<evidence type="ECO:0000256" key="9">
    <source>
        <dbReference type="ARBA" id="ARBA00023145"/>
    </source>
</evidence>
<comment type="caution">
    <text evidence="16">The sequence shown here is derived from an EMBL/GenBank/DDBJ whole genome shotgun (WGS) entry which is preliminary data.</text>
</comment>
<dbReference type="SUPFAM" id="SSF53187">
    <property type="entry name" value="Zn-dependent exopeptidases"/>
    <property type="match status" value="1"/>
</dbReference>
<evidence type="ECO:0000256" key="8">
    <source>
        <dbReference type="ARBA" id="ARBA00022833"/>
    </source>
</evidence>
<keyword evidence="6" id="KW-0732">Signal</keyword>
<evidence type="ECO:0000259" key="15">
    <source>
        <dbReference type="Pfam" id="PF04389"/>
    </source>
</evidence>
<dbReference type="Pfam" id="PF04389">
    <property type="entry name" value="Peptidase_M28"/>
    <property type="match status" value="1"/>
</dbReference>
<dbReference type="Proteomes" id="UP000696573">
    <property type="component" value="Unassembled WGS sequence"/>
</dbReference>
<dbReference type="GO" id="GO:0004177">
    <property type="term" value="F:aminopeptidase activity"/>
    <property type="evidence" value="ECO:0007669"/>
    <property type="project" value="UniProtKB-KW"/>
</dbReference>
<evidence type="ECO:0000256" key="10">
    <source>
        <dbReference type="ARBA" id="ARBA00023157"/>
    </source>
</evidence>
<dbReference type="Gene3D" id="3.40.630.10">
    <property type="entry name" value="Zn peptidases"/>
    <property type="match status" value="1"/>
</dbReference>
<keyword evidence="5 14" id="KW-0479">Metal-binding</keyword>
<evidence type="ECO:0000256" key="1">
    <source>
        <dbReference type="ARBA" id="ARBA00001947"/>
    </source>
</evidence>
<keyword evidence="17" id="KW-1185">Reference proteome</keyword>
<dbReference type="PANTHER" id="PTHR12147">
    <property type="entry name" value="METALLOPEPTIDASE M28 FAMILY MEMBER"/>
    <property type="match status" value="1"/>
</dbReference>